<reference evidence="2" key="1">
    <citation type="submission" date="2015-04" db="EMBL/GenBank/DDBJ databases">
        <title>The genome sequence of the plant pathogenic Rhizarian Plasmodiophora brassicae reveals insights in its biotrophic life cycle and the origin of chitin synthesis.</title>
        <authorList>
            <person name="Schwelm A."/>
            <person name="Fogelqvist J."/>
            <person name="Knaust A."/>
            <person name="Julke S."/>
            <person name="Lilja T."/>
            <person name="Dhandapani V."/>
            <person name="Bonilla-Rosso G."/>
            <person name="Karlsson M."/>
            <person name="Shevchenko A."/>
            <person name="Choi S.R."/>
            <person name="Kim H.G."/>
            <person name="Park J.Y."/>
            <person name="Lim Y.P."/>
            <person name="Ludwig-Muller J."/>
            <person name="Dixelius C."/>
        </authorList>
    </citation>
    <scope>NUCLEOTIDE SEQUENCE</scope>
    <source>
        <tissue evidence="2">Potato root galls</tissue>
    </source>
</reference>
<feature type="region of interest" description="Disordered" evidence="1">
    <location>
        <begin position="180"/>
        <end position="202"/>
    </location>
</feature>
<proteinExistence type="predicted"/>
<dbReference type="EMBL" id="HACM01000811">
    <property type="protein sequence ID" value="CRZ01253.1"/>
    <property type="molecule type" value="Transcribed_RNA"/>
</dbReference>
<sequence length="202" mass="22811">MPYYIYEDHMAVLPPYHAIPIHENNCCATLVQTPASRSTQKLSLSPATILLTSSPVCGSHCNESLIPPLTPIRSRSVFKQIPMATSEEDYFFAASPVRASRHDLSLMYEESADQISTSSKDYRHGEQASEQVSFRLDNGVVSRLITSCQQSLQKQVKKRRRPVNVKIEFDDYLDSKEAEYQTPCVSRNTRSRTLKAPQQPNS</sequence>
<accession>A0A0H5QGY0</accession>
<name>A0A0H5QGY0_9EUKA</name>
<dbReference type="AlphaFoldDB" id="A0A0H5QGY0"/>
<organism evidence="2">
    <name type="scientific">Spongospora subterranea</name>
    <dbReference type="NCBI Taxonomy" id="70186"/>
    <lineage>
        <taxon>Eukaryota</taxon>
        <taxon>Sar</taxon>
        <taxon>Rhizaria</taxon>
        <taxon>Endomyxa</taxon>
        <taxon>Phytomyxea</taxon>
        <taxon>Plasmodiophorida</taxon>
        <taxon>Plasmodiophoridae</taxon>
        <taxon>Spongospora</taxon>
    </lineage>
</organism>
<protein>
    <submittedName>
        <fullName evidence="2">Uncharacterized protein</fullName>
    </submittedName>
</protein>
<evidence type="ECO:0000313" key="2">
    <source>
        <dbReference type="EMBL" id="CRZ01253.1"/>
    </source>
</evidence>
<evidence type="ECO:0000256" key="1">
    <source>
        <dbReference type="SAM" id="MobiDB-lite"/>
    </source>
</evidence>